<dbReference type="GeneTree" id="ENSGT00390000013067"/>
<reference evidence="8" key="3">
    <citation type="submission" date="2025-08" db="UniProtKB">
        <authorList>
            <consortium name="Ensembl"/>
        </authorList>
    </citation>
    <scope>IDENTIFICATION</scope>
</reference>
<dbReference type="InterPro" id="IPR014721">
    <property type="entry name" value="Ribsml_uS5_D2-typ_fold_subgr"/>
</dbReference>
<reference evidence="9" key="1">
    <citation type="journal article" date="2014" name="PLoS ONE">
        <title>The genome and linkage map of the northern pike (Esox lucius): conserved synteny revealed between the salmonid sister group and the Neoteleostei.</title>
        <authorList>
            <person name="Rondeau E.B."/>
            <person name="Minkley D.R."/>
            <person name="Leong J.S."/>
            <person name="Messmer A.M."/>
            <person name="Jantzen J.R."/>
            <person name="von Schalburg K.R."/>
            <person name="Lemon C."/>
            <person name="Bird N.H."/>
            <person name="Koop B.F."/>
        </authorList>
    </citation>
    <scope>NUCLEOTIDE SEQUENCE</scope>
</reference>
<comment type="similarity">
    <text evidence="1 7">Belongs to the universal ribosomal protein uS9 family.</text>
</comment>
<dbReference type="SUPFAM" id="SSF54211">
    <property type="entry name" value="Ribosomal protein S5 domain 2-like"/>
    <property type="match status" value="1"/>
</dbReference>
<dbReference type="InterPro" id="IPR020574">
    <property type="entry name" value="Ribosomal_uS9_CS"/>
</dbReference>
<dbReference type="GO" id="GO:0003735">
    <property type="term" value="F:structural constituent of ribosome"/>
    <property type="evidence" value="ECO:0007669"/>
    <property type="project" value="InterPro"/>
</dbReference>
<dbReference type="GO" id="GO:0022627">
    <property type="term" value="C:cytosolic small ribosomal subunit"/>
    <property type="evidence" value="ECO:0007669"/>
    <property type="project" value="TreeGrafter"/>
</dbReference>
<reference evidence="8" key="4">
    <citation type="submission" date="2025-09" db="UniProtKB">
        <authorList>
            <consortium name="Ensembl"/>
        </authorList>
    </citation>
    <scope>IDENTIFICATION</scope>
</reference>
<dbReference type="AlphaFoldDB" id="A0A6Q2ZCF8"/>
<dbReference type="FunFam" id="3.30.230.10:FF:000184">
    <property type="entry name" value="40S ribosomal protein S16"/>
    <property type="match status" value="1"/>
</dbReference>
<sequence>MRCLNSRKKINCRATAPDFRRLKPARSLRTALKLKTVCASLSSMKITKIAYSNSFVNSSLCFNCFRNMPAKGPLQSVQVFGRKKTATAVAHCKRGNGLIKVNGRPLEMIEPATLQYKLLEPVLLLGKERFAGVDIRVRVKGGGHVAQIYAIRQSISKALVAYYQKYVDEASKKEIKDILIQYDRTLLVADPRRCESKKFGGPGARARYQKSYR</sequence>
<evidence type="ECO:0000256" key="7">
    <source>
        <dbReference type="RuleBase" id="RU003815"/>
    </source>
</evidence>
<dbReference type="InterPro" id="IPR000754">
    <property type="entry name" value="Ribosomal_uS9"/>
</dbReference>
<dbReference type="PANTHER" id="PTHR21569:SF16">
    <property type="entry name" value="RIBOSOMAL PROTEIN S16"/>
    <property type="match status" value="1"/>
</dbReference>
<comment type="function">
    <text evidence="6">Component of the small ribosomal subunit. The ribosome is a large ribonucleoprotein complex responsible for the synthesis of proteins in the cell.</text>
</comment>
<organism evidence="8 9">
    <name type="scientific">Esox lucius</name>
    <name type="common">Northern pike</name>
    <dbReference type="NCBI Taxonomy" id="8010"/>
    <lineage>
        <taxon>Eukaryota</taxon>
        <taxon>Metazoa</taxon>
        <taxon>Chordata</taxon>
        <taxon>Craniata</taxon>
        <taxon>Vertebrata</taxon>
        <taxon>Euteleostomi</taxon>
        <taxon>Actinopterygii</taxon>
        <taxon>Neopterygii</taxon>
        <taxon>Teleostei</taxon>
        <taxon>Protacanthopterygii</taxon>
        <taxon>Esociformes</taxon>
        <taxon>Esocidae</taxon>
        <taxon>Esox</taxon>
    </lineage>
</organism>
<evidence type="ECO:0000256" key="1">
    <source>
        <dbReference type="ARBA" id="ARBA00005251"/>
    </source>
</evidence>
<accession>A0A6Q2ZCF8</accession>
<evidence type="ECO:0000256" key="3">
    <source>
        <dbReference type="ARBA" id="ARBA00023274"/>
    </source>
</evidence>
<dbReference type="Pfam" id="PF00380">
    <property type="entry name" value="Ribosomal_S9"/>
    <property type="match status" value="1"/>
</dbReference>
<dbReference type="PANTHER" id="PTHR21569">
    <property type="entry name" value="RIBOSOMAL PROTEIN S9"/>
    <property type="match status" value="1"/>
</dbReference>
<evidence type="ECO:0000256" key="6">
    <source>
        <dbReference type="ARBA" id="ARBA00045746"/>
    </source>
</evidence>
<gene>
    <name evidence="8" type="primary">RPS16</name>
</gene>
<keyword evidence="3 7" id="KW-0687">Ribonucleoprotein</keyword>
<dbReference type="Ensembl" id="ENSELUT00000066280.2">
    <property type="protein sequence ID" value="ENSELUP00000075330.2"/>
    <property type="gene ID" value="ENSELUG00000044855.1"/>
</dbReference>
<dbReference type="Bgee" id="ENSELUG00000002505">
    <property type="expression patterns" value="Expressed in embryo and 15 other cell types or tissues"/>
</dbReference>
<evidence type="ECO:0000256" key="2">
    <source>
        <dbReference type="ARBA" id="ARBA00022980"/>
    </source>
</evidence>
<evidence type="ECO:0000313" key="8">
    <source>
        <dbReference type="Ensembl" id="ENSELUP00000075330.2"/>
    </source>
</evidence>
<dbReference type="GO" id="GO:0000462">
    <property type="term" value="P:maturation of SSU-rRNA from tricistronic rRNA transcript (SSU-rRNA, 5.8S rRNA, LSU-rRNA)"/>
    <property type="evidence" value="ECO:0007669"/>
    <property type="project" value="TreeGrafter"/>
</dbReference>
<protein>
    <recommendedName>
        <fullName evidence="4">Small ribosomal subunit protein uS9</fullName>
    </recommendedName>
    <alternativeName>
        <fullName evidence="5">40S ribosomal protein S16</fullName>
    </alternativeName>
</protein>
<evidence type="ECO:0000313" key="9">
    <source>
        <dbReference type="Proteomes" id="UP000265140"/>
    </source>
</evidence>
<evidence type="ECO:0000256" key="5">
    <source>
        <dbReference type="ARBA" id="ARBA00043019"/>
    </source>
</evidence>
<reference evidence="8" key="2">
    <citation type="submission" date="2020-02" db="EMBL/GenBank/DDBJ databases">
        <title>Esox lucius (northern pike) genome, fEsoLuc1, primary haplotype.</title>
        <authorList>
            <person name="Myers G."/>
            <person name="Karagic N."/>
            <person name="Meyer A."/>
            <person name="Pippel M."/>
            <person name="Reichard M."/>
            <person name="Winkler S."/>
            <person name="Tracey A."/>
            <person name="Sims Y."/>
            <person name="Howe K."/>
            <person name="Rhie A."/>
            <person name="Formenti G."/>
            <person name="Durbin R."/>
            <person name="Fedrigo O."/>
            <person name="Jarvis E.D."/>
        </authorList>
    </citation>
    <scope>NUCLEOTIDE SEQUENCE [LARGE SCALE GENOMIC DNA]</scope>
</reference>
<dbReference type="Gene3D" id="3.30.230.10">
    <property type="match status" value="1"/>
</dbReference>
<dbReference type="STRING" id="8010.ENSELUP00000000973"/>
<evidence type="ECO:0000256" key="4">
    <source>
        <dbReference type="ARBA" id="ARBA00035259"/>
    </source>
</evidence>
<dbReference type="InterPro" id="IPR020568">
    <property type="entry name" value="Ribosomal_Su5_D2-typ_SF"/>
</dbReference>
<keyword evidence="2 7" id="KW-0689">Ribosomal protein</keyword>
<dbReference type="Proteomes" id="UP000265140">
    <property type="component" value="Chromosome 23"/>
</dbReference>
<dbReference type="PROSITE" id="PS00360">
    <property type="entry name" value="RIBOSOMAL_S9"/>
    <property type="match status" value="1"/>
</dbReference>
<name>A0A6Q2ZCF8_ESOLU</name>
<proteinExistence type="inferred from homology"/>
<dbReference type="GO" id="GO:0006412">
    <property type="term" value="P:translation"/>
    <property type="evidence" value="ECO:0007669"/>
    <property type="project" value="InterPro"/>
</dbReference>
<keyword evidence="9" id="KW-1185">Reference proteome</keyword>
<dbReference type="GO" id="GO:0003723">
    <property type="term" value="F:RNA binding"/>
    <property type="evidence" value="ECO:0007669"/>
    <property type="project" value="TreeGrafter"/>
</dbReference>